<dbReference type="Gene3D" id="3.40.50.300">
    <property type="entry name" value="P-loop containing nucleotide triphosphate hydrolases"/>
    <property type="match status" value="1"/>
</dbReference>
<dbReference type="GO" id="GO:0005524">
    <property type="term" value="F:ATP binding"/>
    <property type="evidence" value="ECO:0007669"/>
    <property type="project" value="UniProtKB-KW"/>
</dbReference>
<dbReference type="EMBL" id="JAESWC010000004">
    <property type="protein sequence ID" value="MBL4936194.1"/>
    <property type="molecule type" value="Genomic_DNA"/>
</dbReference>
<dbReference type="RefSeq" id="WP_202748883.1">
    <property type="nucleotide sequence ID" value="NZ_JAESWC010000004.1"/>
</dbReference>
<protein>
    <submittedName>
        <fullName evidence="4">ABC transporter ATP-binding protein</fullName>
    </submittedName>
</protein>
<gene>
    <name evidence="4" type="ORF">JK636_10530</name>
</gene>
<reference evidence="4 5" key="1">
    <citation type="submission" date="2021-01" db="EMBL/GenBank/DDBJ databases">
        <title>Genome public.</title>
        <authorList>
            <person name="Liu C."/>
            <person name="Sun Q."/>
        </authorList>
    </citation>
    <scope>NUCLEOTIDE SEQUENCE [LARGE SCALE GENOMIC DNA]</scope>
    <source>
        <strain evidence="4 5">YIM B02515</strain>
    </source>
</reference>
<keyword evidence="2 4" id="KW-0067">ATP-binding</keyword>
<feature type="domain" description="ABC transporter" evidence="3">
    <location>
        <begin position="7"/>
        <end position="241"/>
    </location>
</feature>
<proteinExistence type="predicted"/>
<evidence type="ECO:0000313" key="5">
    <source>
        <dbReference type="Proteomes" id="UP000632377"/>
    </source>
</evidence>
<evidence type="ECO:0000256" key="2">
    <source>
        <dbReference type="ARBA" id="ARBA00022840"/>
    </source>
</evidence>
<evidence type="ECO:0000313" key="4">
    <source>
        <dbReference type="EMBL" id="MBL4936194.1"/>
    </source>
</evidence>
<evidence type="ECO:0000259" key="3">
    <source>
        <dbReference type="PROSITE" id="PS50893"/>
    </source>
</evidence>
<keyword evidence="5" id="KW-1185">Reference proteome</keyword>
<sequence length="259" mass="29748">MKQHIQIDIKKLDFSYREKEILQDITLSFNKGSFYSIIGPNGSGKSTLIKNISKLLMPKHRSIFINNEDICSLSNKSLAKKESVIPQNILIDYEFTAFDIVMMGRSPYKRRFQDFDTGDRKITEKYMKLTNTWQLKDKLITELSGGEVQRVIAARALCQETDIILLDEPTSHLDIQYQVEFLNIFSKLKSDKIIIAVLHDLNLASIFSDEIILINKGRIEAIGDPWQVISKENINNVYNLSVEVFENPISKCPYIIPVV</sequence>
<dbReference type="SMART" id="SM00382">
    <property type="entry name" value="AAA"/>
    <property type="match status" value="1"/>
</dbReference>
<comment type="caution">
    <text evidence="4">The sequence shown here is derived from an EMBL/GenBank/DDBJ whole genome shotgun (WGS) entry which is preliminary data.</text>
</comment>
<dbReference type="Pfam" id="PF00005">
    <property type="entry name" value="ABC_tran"/>
    <property type="match status" value="1"/>
</dbReference>
<dbReference type="InterPro" id="IPR003593">
    <property type="entry name" value="AAA+_ATPase"/>
</dbReference>
<evidence type="ECO:0000256" key="1">
    <source>
        <dbReference type="ARBA" id="ARBA00022741"/>
    </source>
</evidence>
<dbReference type="PANTHER" id="PTHR42794:SF2">
    <property type="entry name" value="ABC TRANSPORTER ATP-BINDING PROTEIN"/>
    <property type="match status" value="1"/>
</dbReference>
<keyword evidence="1" id="KW-0547">Nucleotide-binding</keyword>
<dbReference type="PANTHER" id="PTHR42794">
    <property type="entry name" value="HEMIN IMPORT ATP-BINDING PROTEIN HMUV"/>
    <property type="match status" value="1"/>
</dbReference>
<dbReference type="InterPro" id="IPR003439">
    <property type="entry name" value="ABC_transporter-like_ATP-bd"/>
</dbReference>
<dbReference type="CDD" id="cd03214">
    <property type="entry name" value="ABC_Iron-Siderophores_B12_Hemin"/>
    <property type="match status" value="1"/>
</dbReference>
<dbReference type="Proteomes" id="UP000632377">
    <property type="component" value="Unassembled WGS sequence"/>
</dbReference>
<organism evidence="4 5">
    <name type="scientific">Clostridium rhizosphaerae</name>
    <dbReference type="NCBI Taxonomy" id="2803861"/>
    <lineage>
        <taxon>Bacteria</taxon>
        <taxon>Bacillati</taxon>
        <taxon>Bacillota</taxon>
        <taxon>Clostridia</taxon>
        <taxon>Eubacteriales</taxon>
        <taxon>Clostridiaceae</taxon>
        <taxon>Clostridium</taxon>
    </lineage>
</organism>
<dbReference type="InterPro" id="IPR027417">
    <property type="entry name" value="P-loop_NTPase"/>
</dbReference>
<accession>A0ABS1TA20</accession>
<dbReference type="PROSITE" id="PS50893">
    <property type="entry name" value="ABC_TRANSPORTER_2"/>
    <property type="match status" value="1"/>
</dbReference>
<dbReference type="SUPFAM" id="SSF52540">
    <property type="entry name" value="P-loop containing nucleoside triphosphate hydrolases"/>
    <property type="match status" value="1"/>
</dbReference>
<name>A0ABS1TA20_9CLOT</name>